<feature type="compositionally biased region" description="Acidic residues" evidence="1">
    <location>
        <begin position="118"/>
        <end position="132"/>
    </location>
</feature>
<feature type="compositionally biased region" description="Basic and acidic residues" evidence="1">
    <location>
        <begin position="133"/>
        <end position="143"/>
    </location>
</feature>
<feature type="compositionally biased region" description="Basic and acidic residues" evidence="1">
    <location>
        <begin position="181"/>
        <end position="200"/>
    </location>
</feature>
<reference evidence="2" key="1">
    <citation type="journal article" date="2020" name="Nature">
        <title>Giant virus diversity and host interactions through global metagenomics.</title>
        <authorList>
            <person name="Schulz F."/>
            <person name="Roux S."/>
            <person name="Paez-Espino D."/>
            <person name="Jungbluth S."/>
            <person name="Walsh D.A."/>
            <person name="Denef V.J."/>
            <person name="McMahon K.D."/>
            <person name="Konstantinidis K.T."/>
            <person name="Eloe-Fadrosh E.A."/>
            <person name="Kyrpides N.C."/>
            <person name="Woyke T."/>
        </authorList>
    </citation>
    <scope>NUCLEOTIDE SEQUENCE</scope>
    <source>
        <strain evidence="2">GVMAG-S-3300012000-57</strain>
    </source>
</reference>
<evidence type="ECO:0000256" key="1">
    <source>
        <dbReference type="SAM" id="MobiDB-lite"/>
    </source>
</evidence>
<name>A0A6C0KLN5_9ZZZZ</name>
<accession>A0A6C0KLN5</accession>
<proteinExistence type="predicted"/>
<dbReference type="EMBL" id="MN740900">
    <property type="protein sequence ID" value="QHU17254.1"/>
    <property type="molecule type" value="Genomic_DNA"/>
</dbReference>
<evidence type="ECO:0000313" key="2">
    <source>
        <dbReference type="EMBL" id="QHU17254.1"/>
    </source>
</evidence>
<organism evidence="2">
    <name type="scientific">viral metagenome</name>
    <dbReference type="NCBI Taxonomy" id="1070528"/>
    <lineage>
        <taxon>unclassified sequences</taxon>
        <taxon>metagenomes</taxon>
        <taxon>organismal metagenomes</taxon>
    </lineage>
</organism>
<dbReference type="AlphaFoldDB" id="A0A6C0KLN5"/>
<sequence>MPSILIVEKLGNIKSTTVKKYDEAELYKKAGLKTADGFKCFTTWPVELANKTYNISLYGKTSGRATHENKYEFPPPVDNTLFFGNCILINKNTDGDVVDLSSGEWEAIYEHLYGGFEDLGDDDSDEEESDDETGLKRTKDGYVKDGFVVGDDDDGGDDDDEEEGESDEDEEPIYTKKSKSAKKEQGSSKIKSVFELKPVEPDNYLDYTSELSEESYIE</sequence>
<feature type="compositionally biased region" description="Acidic residues" evidence="1">
    <location>
        <begin position="150"/>
        <end position="172"/>
    </location>
</feature>
<feature type="region of interest" description="Disordered" evidence="1">
    <location>
        <begin position="116"/>
        <end position="218"/>
    </location>
</feature>
<protein>
    <submittedName>
        <fullName evidence="2">Uncharacterized protein</fullName>
    </submittedName>
</protein>